<dbReference type="EMBL" id="FNAD01000001">
    <property type="protein sequence ID" value="SDC94200.1"/>
    <property type="molecule type" value="Genomic_DNA"/>
</dbReference>
<feature type="region of interest" description="Disordered" evidence="1">
    <location>
        <begin position="1"/>
        <end position="25"/>
    </location>
</feature>
<dbReference type="Gene3D" id="3.30.750.24">
    <property type="entry name" value="STAS domain"/>
    <property type="match status" value="1"/>
</dbReference>
<dbReference type="STRING" id="58114.SAMN05216270_10132"/>
<dbReference type="AlphaFoldDB" id="A0A1G6QP94"/>
<dbReference type="RefSeq" id="WP_091027141.1">
    <property type="nucleotide sequence ID" value="NZ_FNAD01000001.1"/>
</dbReference>
<evidence type="ECO:0000259" key="2">
    <source>
        <dbReference type="PROSITE" id="PS50801"/>
    </source>
</evidence>
<organism evidence="3 4">
    <name type="scientific">Glycomyces harbinensis</name>
    <dbReference type="NCBI Taxonomy" id="58114"/>
    <lineage>
        <taxon>Bacteria</taxon>
        <taxon>Bacillati</taxon>
        <taxon>Actinomycetota</taxon>
        <taxon>Actinomycetes</taxon>
        <taxon>Glycomycetales</taxon>
        <taxon>Glycomycetaceae</taxon>
        <taxon>Glycomyces</taxon>
    </lineage>
</organism>
<reference evidence="4" key="1">
    <citation type="submission" date="2016-10" db="EMBL/GenBank/DDBJ databases">
        <authorList>
            <person name="Varghese N."/>
            <person name="Submissions S."/>
        </authorList>
    </citation>
    <scope>NUCLEOTIDE SEQUENCE [LARGE SCALE GENOMIC DNA]</scope>
    <source>
        <strain evidence="4">CGMCC 4.3516</strain>
    </source>
</reference>
<keyword evidence="4" id="KW-1185">Reference proteome</keyword>
<feature type="compositionally biased region" description="Basic and acidic residues" evidence="1">
    <location>
        <begin position="1"/>
        <end position="11"/>
    </location>
</feature>
<protein>
    <submittedName>
        <fullName evidence="3">STAS domain-containing protein</fullName>
    </submittedName>
</protein>
<proteinExistence type="predicted"/>
<dbReference type="InterPro" id="IPR002645">
    <property type="entry name" value="STAS_dom"/>
</dbReference>
<dbReference type="PROSITE" id="PS50801">
    <property type="entry name" value="STAS"/>
    <property type="match status" value="1"/>
</dbReference>
<evidence type="ECO:0000256" key="1">
    <source>
        <dbReference type="SAM" id="MobiDB-lite"/>
    </source>
</evidence>
<dbReference type="SUPFAM" id="SSF52091">
    <property type="entry name" value="SpoIIaa-like"/>
    <property type="match status" value="1"/>
</dbReference>
<dbReference type="InterPro" id="IPR058548">
    <property type="entry name" value="MlaB-like_STAS"/>
</dbReference>
<evidence type="ECO:0000313" key="4">
    <source>
        <dbReference type="Proteomes" id="UP000198949"/>
    </source>
</evidence>
<dbReference type="InterPro" id="IPR036513">
    <property type="entry name" value="STAS_dom_sf"/>
</dbReference>
<gene>
    <name evidence="3" type="ORF">SAMN05216270_10132</name>
</gene>
<sequence>MAAIDEGRRPSGAEAPPGLRDGPLRVSQTAGALPVLRASGAVDLNGHDDWGRALRTAPLHDGELHLDLTDLAFIDMRGITVLVDVAQRLPEGARIVVHRPPPCFGRMMEVLWPGGVEAITVKGDAP</sequence>
<name>A0A1G6QP94_9ACTN</name>
<dbReference type="Proteomes" id="UP000198949">
    <property type="component" value="Unassembled WGS sequence"/>
</dbReference>
<evidence type="ECO:0000313" key="3">
    <source>
        <dbReference type="EMBL" id="SDC94200.1"/>
    </source>
</evidence>
<dbReference type="OrthoDB" id="3695774at2"/>
<feature type="domain" description="STAS" evidence="2">
    <location>
        <begin position="35"/>
        <end position="126"/>
    </location>
</feature>
<dbReference type="Pfam" id="PF13466">
    <property type="entry name" value="STAS_2"/>
    <property type="match status" value="1"/>
</dbReference>
<accession>A0A1G6QP94</accession>